<comment type="caution">
    <text evidence="2">The sequence shown here is derived from an EMBL/GenBank/DDBJ whole genome shotgun (WGS) entry which is preliminary data.</text>
</comment>
<evidence type="ECO:0000313" key="3">
    <source>
        <dbReference type="Proteomes" id="UP000676336"/>
    </source>
</evidence>
<protein>
    <submittedName>
        <fullName evidence="2">Uncharacterized protein</fullName>
    </submittedName>
</protein>
<reference evidence="2" key="1">
    <citation type="submission" date="2021-02" db="EMBL/GenBank/DDBJ databases">
        <authorList>
            <person name="Nowell W R."/>
        </authorList>
    </citation>
    <scope>NUCLEOTIDE SEQUENCE</scope>
</reference>
<organism evidence="2 3">
    <name type="scientific">Rotaria magnacalcarata</name>
    <dbReference type="NCBI Taxonomy" id="392030"/>
    <lineage>
        <taxon>Eukaryota</taxon>
        <taxon>Metazoa</taxon>
        <taxon>Spiralia</taxon>
        <taxon>Gnathifera</taxon>
        <taxon>Rotifera</taxon>
        <taxon>Eurotatoria</taxon>
        <taxon>Bdelloidea</taxon>
        <taxon>Philodinida</taxon>
        <taxon>Philodinidae</taxon>
        <taxon>Rotaria</taxon>
    </lineage>
</organism>
<accession>A0A8S3K8Z2</accession>
<dbReference type="AlphaFoldDB" id="A0A8S3K8Z2"/>
<dbReference type="Proteomes" id="UP000676336">
    <property type="component" value="Unassembled WGS sequence"/>
</dbReference>
<evidence type="ECO:0000256" key="1">
    <source>
        <dbReference type="SAM" id="MobiDB-lite"/>
    </source>
</evidence>
<gene>
    <name evidence="2" type="ORF">SMN809_LOCUS85523</name>
</gene>
<sequence>LHIIESMASSSVVGVSKEQRLSGKPNNRFSCQNMDIE</sequence>
<feature type="region of interest" description="Disordered" evidence="1">
    <location>
        <begin position="1"/>
        <end position="37"/>
    </location>
</feature>
<proteinExistence type="predicted"/>
<name>A0A8S3K8Z2_9BILA</name>
<evidence type="ECO:0000313" key="2">
    <source>
        <dbReference type="EMBL" id="CAF5227958.1"/>
    </source>
</evidence>
<feature type="non-terminal residue" evidence="2">
    <location>
        <position position="1"/>
    </location>
</feature>
<dbReference type="EMBL" id="CAJOBI010365343">
    <property type="protein sequence ID" value="CAF5227958.1"/>
    <property type="molecule type" value="Genomic_DNA"/>
</dbReference>
<feature type="compositionally biased region" description="Polar residues" evidence="1">
    <location>
        <begin position="24"/>
        <end position="37"/>
    </location>
</feature>